<evidence type="ECO:0000313" key="2">
    <source>
        <dbReference type="EMBL" id="CAA9260887.1"/>
    </source>
</evidence>
<dbReference type="AlphaFoldDB" id="A0A6J4IT50"/>
<feature type="compositionally biased region" description="Basic residues" evidence="1">
    <location>
        <begin position="277"/>
        <end position="289"/>
    </location>
</feature>
<feature type="region of interest" description="Disordered" evidence="1">
    <location>
        <begin position="270"/>
        <end position="289"/>
    </location>
</feature>
<accession>A0A6J4IT50</accession>
<dbReference type="EMBL" id="CADCTL010000181">
    <property type="protein sequence ID" value="CAA9260887.1"/>
    <property type="molecule type" value="Genomic_DNA"/>
</dbReference>
<sequence>AARPRRVALPRGLGVPLRRHLARHQARLRPRDAALVRAEPRRTRGAGVHAAAGGIAAAAAARPRRPTRGRGHRRAPARRLLRAHPFGVGLRAGRAHRHPEQRHGVLAGAAVRAGAGRAGVAAAVGGGGGRVARRAGADGALGGAGGRLGGAFARLRAAARGEPRLERRHPGDAPFPAAAPGDGVAALVLRPRRRAAAALGAAARAGGRHRAGGLAARRLRRRGGGAGRHLGDHRGGAALVRYARLARLPGDPGLRGGVVEPVAGRTAGLGRAAGLRARPRRRRHRRARV</sequence>
<organism evidence="2">
    <name type="scientific">uncultured Acetobacteraceae bacterium</name>
    <dbReference type="NCBI Taxonomy" id="169975"/>
    <lineage>
        <taxon>Bacteria</taxon>
        <taxon>Pseudomonadati</taxon>
        <taxon>Pseudomonadota</taxon>
        <taxon>Alphaproteobacteria</taxon>
        <taxon>Acetobacterales</taxon>
        <taxon>Acetobacteraceae</taxon>
        <taxon>environmental samples</taxon>
    </lineage>
</organism>
<proteinExistence type="predicted"/>
<feature type="region of interest" description="Disordered" evidence="1">
    <location>
        <begin position="40"/>
        <end position="75"/>
    </location>
</feature>
<feature type="compositionally biased region" description="Basic residues" evidence="1">
    <location>
        <begin position="62"/>
        <end position="75"/>
    </location>
</feature>
<reference evidence="2" key="1">
    <citation type="submission" date="2020-02" db="EMBL/GenBank/DDBJ databases">
        <authorList>
            <person name="Meier V. D."/>
        </authorList>
    </citation>
    <scope>NUCLEOTIDE SEQUENCE</scope>
    <source>
        <strain evidence="2">AVDCRST_MAG04</strain>
    </source>
</reference>
<evidence type="ECO:0000256" key="1">
    <source>
        <dbReference type="SAM" id="MobiDB-lite"/>
    </source>
</evidence>
<feature type="non-terminal residue" evidence="2">
    <location>
        <position position="289"/>
    </location>
</feature>
<feature type="compositionally biased region" description="Low complexity" evidence="1">
    <location>
        <begin position="45"/>
        <end position="61"/>
    </location>
</feature>
<gene>
    <name evidence="2" type="ORF">AVDCRST_MAG04-2685</name>
</gene>
<name>A0A6J4IT50_9PROT</name>
<protein>
    <submittedName>
        <fullName evidence="2">Uncharacterized protein</fullName>
    </submittedName>
</protein>
<feature type="non-terminal residue" evidence="2">
    <location>
        <position position="1"/>
    </location>
</feature>